<evidence type="ECO:0000313" key="3">
    <source>
        <dbReference type="Proteomes" id="UP000295805"/>
    </source>
</evidence>
<dbReference type="GeneID" id="89530812"/>
<evidence type="ECO:0000313" key="2">
    <source>
        <dbReference type="EMBL" id="TCW22862.1"/>
    </source>
</evidence>
<dbReference type="AlphaFoldDB" id="A0A4V2W7Q1"/>
<comment type="caution">
    <text evidence="2">The sequence shown here is derived from an EMBL/GenBank/DDBJ whole genome shotgun (WGS) entry which is preliminary data.</text>
</comment>
<organism evidence="2 3">
    <name type="scientific">Dietzia cinnamea</name>
    <dbReference type="NCBI Taxonomy" id="321318"/>
    <lineage>
        <taxon>Bacteria</taxon>
        <taxon>Bacillati</taxon>
        <taxon>Actinomycetota</taxon>
        <taxon>Actinomycetes</taxon>
        <taxon>Mycobacteriales</taxon>
        <taxon>Dietziaceae</taxon>
        <taxon>Dietzia</taxon>
    </lineage>
</organism>
<proteinExistence type="predicted"/>
<protein>
    <submittedName>
        <fullName evidence="2">Uncharacterized protein</fullName>
    </submittedName>
</protein>
<dbReference type="EMBL" id="SMCX01000018">
    <property type="protein sequence ID" value="TCW22862.1"/>
    <property type="molecule type" value="Genomic_DNA"/>
</dbReference>
<name>A0A4V2W7Q1_9ACTN</name>
<keyword evidence="1" id="KW-0812">Transmembrane</keyword>
<gene>
    <name evidence="2" type="ORF">EDD19_11847</name>
</gene>
<keyword evidence="1" id="KW-0472">Membrane</keyword>
<accession>A0A4V2W7Q1</accession>
<dbReference type="RefSeq" id="WP_243699752.1">
    <property type="nucleotide sequence ID" value="NZ_CP143053.1"/>
</dbReference>
<keyword evidence="1" id="KW-1133">Transmembrane helix</keyword>
<dbReference type="Proteomes" id="UP000295805">
    <property type="component" value="Unassembled WGS sequence"/>
</dbReference>
<feature type="transmembrane region" description="Helical" evidence="1">
    <location>
        <begin position="50"/>
        <end position="68"/>
    </location>
</feature>
<sequence>MLLGPEGARVAETFANGAGANSMSPEILAGLPGPLHDAIVGAYNDALVPIYHMVVPLILVATVLLLFVREDTLKETVD</sequence>
<reference evidence="2 3" key="1">
    <citation type="submission" date="2019-03" db="EMBL/GenBank/DDBJ databases">
        <title>Root nodule microbial communities of legume samples collected from USA, Mexico and Botswana.</title>
        <authorList>
            <person name="Hirsch A."/>
        </authorList>
    </citation>
    <scope>NUCLEOTIDE SEQUENCE [LARGE SCALE GENOMIC DNA]</scope>
    <source>
        <strain evidence="2 3">55</strain>
    </source>
</reference>
<evidence type="ECO:0000256" key="1">
    <source>
        <dbReference type="SAM" id="Phobius"/>
    </source>
</evidence>